<accession>A0A917JU00</accession>
<keyword evidence="3" id="KW-1185">Reference proteome</keyword>
<evidence type="ECO:0000313" key="3">
    <source>
        <dbReference type="Proteomes" id="UP000630149"/>
    </source>
</evidence>
<evidence type="ECO:0008006" key="4">
    <source>
        <dbReference type="Google" id="ProtNLM"/>
    </source>
</evidence>
<gene>
    <name evidence="2" type="ORF">GCM10007966_11650</name>
</gene>
<evidence type="ECO:0000313" key="2">
    <source>
        <dbReference type="EMBL" id="GGI84741.1"/>
    </source>
</evidence>
<proteinExistence type="predicted"/>
<reference evidence="2" key="1">
    <citation type="journal article" date="2014" name="Int. J. Syst. Evol. Microbiol.">
        <title>Complete genome sequence of Corynebacterium casei LMG S-19264T (=DSM 44701T), isolated from a smear-ripened cheese.</title>
        <authorList>
            <consortium name="US DOE Joint Genome Institute (JGI-PGF)"/>
            <person name="Walter F."/>
            <person name="Albersmeier A."/>
            <person name="Kalinowski J."/>
            <person name="Ruckert C."/>
        </authorList>
    </citation>
    <scope>NUCLEOTIDE SEQUENCE</scope>
    <source>
        <strain evidence="2">JCM 13919</strain>
    </source>
</reference>
<keyword evidence="1" id="KW-0472">Membrane</keyword>
<sequence>MANSVPQELAQLRDIHLPVPVGWWPLAPGWYMLFLVFVLGMACCIWILYRRYLHARSKRQALRLLNEYHVEYKTNHNSKQASARISELLKRVALVYFPREQVAGLKGEQWLEFLNDTGQRIDFKQVRYELLELPYERDNERKRLDLLFRYAKDWIKQRRKPCLN</sequence>
<name>A0A917JU00_9GAMM</name>
<dbReference type="Proteomes" id="UP000630149">
    <property type="component" value="Unassembled WGS sequence"/>
</dbReference>
<protein>
    <recommendedName>
        <fullName evidence="4">DUF4381 domain-containing protein</fullName>
    </recommendedName>
</protein>
<dbReference type="AlphaFoldDB" id="A0A917JU00"/>
<dbReference type="RefSeq" id="WP_131776581.1">
    <property type="nucleotide sequence ID" value="NZ_BMOB01000004.1"/>
</dbReference>
<evidence type="ECO:0000256" key="1">
    <source>
        <dbReference type="SAM" id="Phobius"/>
    </source>
</evidence>
<dbReference type="InterPro" id="IPR025489">
    <property type="entry name" value="DUF4381"/>
</dbReference>
<feature type="transmembrane region" description="Helical" evidence="1">
    <location>
        <begin position="30"/>
        <end position="49"/>
    </location>
</feature>
<keyword evidence="1" id="KW-0812">Transmembrane</keyword>
<organism evidence="2 3">
    <name type="scientific">Legionella impletisoli</name>
    <dbReference type="NCBI Taxonomy" id="343510"/>
    <lineage>
        <taxon>Bacteria</taxon>
        <taxon>Pseudomonadati</taxon>
        <taxon>Pseudomonadota</taxon>
        <taxon>Gammaproteobacteria</taxon>
        <taxon>Legionellales</taxon>
        <taxon>Legionellaceae</taxon>
        <taxon>Legionella</taxon>
    </lineage>
</organism>
<reference evidence="2" key="2">
    <citation type="submission" date="2020-09" db="EMBL/GenBank/DDBJ databases">
        <authorList>
            <person name="Sun Q."/>
            <person name="Ohkuma M."/>
        </authorList>
    </citation>
    <scope>NUCLEOTIDE SEQUENCE</scope>
    <source>
        <strain evidence="2">JCM 13919</strain>
    </source>
</reference>
<dbReference type="OrthoDB" id="283083at2"/>
<keyword evidence="1" id="KW-1133">Transmembrane helix</keyword>
<dbReference type="Pfam" id="PF14316">
    <property type="entry name" value="DUF4381"/>
    <property type="match status" value="1"/>
</dbReference>
<comment type="caution">
    <text evidence="2">The sequence shown here is derived from an EMBL/GenBank/DDBJ whole genome shotgun (WGS) entry which is preliminary data.</text>
</comment>
<dbReference type="EMBL" id="BMOB01000004">
    <property type="protein sequence ID" value="GGI84741.1"/>
    <property type="molecule type" value="Genomic_DNA"/>
</dbReference>